<reference evidence="1" key="1">
    <citation type="submission" date="2021-10" db="EMBL/GenBank/DDBJ databases">
        <title>Melipona bicolor Genome sequencing and assembly.</title>
        <authorList>
            <person name="Araujo N.S."/>
            <person name="Arias M.C."/>
        </authorList>
    </citation>
    <scope>NUCLEOTIDE SEQUENCE</scope>
    <source>
        <strain evidence="1">USP_2M_L1-L4_2017</strain>
        <tissue evidence="1">Whole body</tissue>
    </source>
</reference>
<evidence type="ECO:0000313" key="1">
    <source>
        <dbReference type="EMBL" id="KAK1128738.1"/>
    </source>
</evidence>
<name>A0AA40G0K8_9HYME</name>
<protein>
    <submittedName>
        <fullName evidence="1">Uncharacterized protein</fullName>
    </submittedName>
</protein>
<dbReference type="Proteomes" id="UP001177670">
    <property type="component" value="Unassembled WGS sequence"/>
</dbReference>
<sequence>MSIEIVRFFSVSRLSSTNRAVTNFFNNSSVFGEEGGGEASEWELVVRESSSAVRWDIFAM</sequence>
<feature type="non-terminal residue" evidence="1">
    <location>
        <position position="60"/>
    </location>
</feature>
<evidence type="ECO:0000313" key="2">
    <source>
        <dbReference type="Proteomes" id="UP001177670"/>
    </source>
</evidence>
<keyword evidence="2" id="KW-1185">Reference proteome</keyword>
<gene>
    <name evidence="1" type="ORF">K0M31_019889</name>
</gene>
<dbReference type="AlphaFoldDB" id="A0AA40G0K8"/>
<organism evidence="1 2">
    <name type="scientific">Melipona bicolor</name>
    <dbReference type="NCBI Taxonomy" id="60889"/>
    <lineage>
        <taxon>Eukaryota</taxon>
        <taxon>Metazoa</taxon>
        <taxon>Ecdysozoa</taxon>
        <taxon>Arthropoda</taxon>
        <taxon>Hexapoda</taxon>
        <taxon>Insecta</taxon>
        <taxon>Pterygota</taxon>
        <taxon>Neoptera</taxon>
        <taxon>Endopterygota</taxon>
        <taxon>Hymenoptera</taxon>
        <taxon>Apocrita</taxon>
        <taxon>Aculeata</taxon>
        <taxon>Apoidea</taxon>
        <taxon>Anthophila</taxon>
        <taxon>Apidae</taxon>
        <taxon>Melipona</taxon>
    </lineage>
</organism>
<dbReference type="EMBL" id="JAHYIQ010000009">
    <property type="protein sequence ID" value="KAK1128738.1"/>
    <property type="molecule type" value="Genomic_DNA"/>
</dbReference>
<accession>A0AA40G0K8</accession>
<comment type="caution">
    <text evidence="1">The sequence shown here is derived from an EMBL/GenBank/DDBJ whole genome shotgun (WGS) entry which is preliminary data.</text>
</comment>
<proteinExistence type="predicted"/>